<organism evidence="1 2">
    <name type="scientific">Aquilegia coerulea</name>
    <name type="common">Rocky mountain columbine</name>
    <dbReference type="NCBI Taxonomy" id="218851"/>
    <lineage>
        <taxon>Eukaryota</taxon>
        <taxon>Viridiplantae</taxon>
        <taxon>Streptophyta</taxon>
        <taxon>Embryophyta</taxon>
        <taxon>Tracheophyta</taxon>
        <taxon>Spermatophyta</taxon>
        <taxon>Magnoliopsida</taxon>
        <taxon>Ranunculales</taxon>
        <taxon>Ranunculaceae</taxon>
        <taxon>Thalictroideae</taxon>
        <taxon>Aquilegia</taxon>
    </lineage>
</organism>
<dbReference type="Proteomes" id="UP000230069">
    <property type="component" value="Unassembled WGS sequence"/>
</dbReference>
<dbReference type="EMBL" id="KZ305027">
    <property type="protein sequence ID" value="PIA52982.1"/>
    <property type="molecule type" value="Genomic_DNA"/>
</dbReference>
<dbReference type="AlphaFoldDB" id="A0A2G5EB57"/>
<reference evidence="1 2" key="1">
    <citation type="submission" date="2017-09" db="EMBL/GenBank/DDBJ databases">
        <title>WGS assembly of Aquilegia coerulea Goldsmith.</title>
        <authorList>
            <person name="Hodges S."/>
            <person name="Kramer E."/>
            <person name="Nordborg M."/>
            <person name="Tomkins J."/>
            <person name="Borevitz J."/>
            <person name="Derieg N."/>
            <person name="Yan J."/>
            <person name="Mihaltcheva S."/>
            <person name="Hayes R.D."/>
            <person name="Rokhsar D."/>
        </authorList>
    </citation>
    <scope>NUCLEOTIDE SEQUENCE [LARGE SCALE GENOMIC DNA]</scope>
    <source>
        <strain evidence="2">cv. Goldsmith</strain>
    </source>
</reference>
<evidence type="ECO:0000313" key="2">
    <source>
        <dbReference type="Proteomes" id="UP000230069"/>
    </source>
</evidence>
<evidence type="ECO:0000313" key="1">
    <source>
        <dbReference type="EMBL" id="PIA52982.1"/>
    </source>
</evidence>
<protein>
    <submittedName>
        <fullName evidence="1">Uncharacterized protein</fullName>
    </submittedName>
</protein>
<accession>A0A2G5EB57</accession>
<sequence>MPAHLISHVDVPQEGLQGGLPMSRRHFAVPSPRLLGHPFLVRQILFQFESPRIHVY</sequence>
<name>A0A2G5EB57_AQUCA</name>
<proteinExistence type="predicted"/>
<keyword evidence="2" id="KW-1185">Reference proteome</keyword>
<gene>
    <name evidence="1" type="ORF">AQUCO_01000684v1</name>
</gene>
<dbReference type="InParanoid" id="A0A2G5EB57"/>